<keyword evidence="2" id="KW-1185">Reference proteome</keyword>
<dbReference type="RefSeq" id="XP_037198350.1">
    <property type="nucleotide sequence ID" value="XM_037336984.1"/>
</dbReference>
<reference evidence="1 2" key="1">
    <citation type="journal article" date="2020" name="Phytopathology">
        <title>A high-quality genome resource of Botrytis fragariae, a new and rapidly spreading fungal pathogen causing strawberry gray mold in the U.S.A.</title>
        <authorList>
            <person name="Wu Y."/>
            <person name="Saski C.A."/>
            <person name="Schnabel G."/>
            <person name="Xiao S."/>
            <person name="Hu M."/>
        </authorList>
    </citation>
    <scope>NUCLEOTIDE SEQUENCE [LARGE SCALE GENOMIC DNA]</scope>
    <source>
        <strain evidence="1 2">BVB16</strain>
    </source>
</reference>
<dbReference type="Proteomes" id="UP000531561">
    <property type="component" value="Unassembled WGS sequence"/>
</dbReference>
<gene>
    <name evidence="1" type="ORF">Bfra_006615</name>
</gene>
<evidence type="ECO:0000313" key="1">
    <source>
        <dbReference type="EMBL" id="KAF5879406.1"/>
    </source>
</evidence>
<sequence length="209" mass="23611">MLNTMSGGFIVQAVHRTLQARRVEIQLAKLALQEENDWEIAAIPVHPWLKFNGSDKMLDILLDFAGLNSPFQHNKLTKTLIKILPKYSSHATNIHIDIAFGIPHMDVINNNTKAARHWAMANVVYELNKFRQLDSIRVSLSVQRIYWEQVKPVSAIYGLDHPHWTFAIIENGAENAVEIDSDIDYCGYFGVKDASTRTLPLAFAMIIAG</sequence>
<protein>
    <submittedName>
        <fullName evidence="1">Uncharacterized protein</fullName>
    </submittedName>
</protein>
<dbReference type="EMBL" id="JABFCT010000001">
    <property type="protein sequence ID" value="KAF5879406.1"/>
    <property type="molecule type" value="Genomic_DNA"/>
</dbReference>
<dbReference type="OrthoDB" id="3495856at2759"/>
<proteinExistence type="predicted"/>
<organism evidence="1 2">
    <name type="scientific">Botrytis fragariae</name>
    <dbReference type="NCBI Taxonomy" id="1964551"/>
    <lineage>
        <taxon>Eukaryota</taxon>
        <taxon>Fungi</taxon>
        <taxon>Dikarya</taxon>
        <taxon>Ascomycota</taxon>
        <taxon>Pezizomycotina</taxon>
        <taxon>Leotiomycetes</taxon>
        <taxon>Helotiales</taxon>
        <taxon>Sclerotiniaceae</taxon>
        <taxon>Botrytis</taxon>
    </lineage>
</organism>
<evidence type="ECO:0000313" key="2">
    <source>
        <dbReference type="Proteomes" id="UP000531561"/>
    </source>
</evidence>
<dbReference type="AlphaFoldDB" id="A0A8H6EP08"/>
<accession>A0A8H6EP08</accession>
<dbReference type="GeneID" id="59260676"/>
<comment type="caution">
    <text evidence="1">The sequence shown here is derived from an EMBL/GenBank/DDBJ whole genome shotgun (WGS) entry which is preliminary data.</text>
</comment>
<name>A0A8H6EP08_9HELO</name>